<organism evidence="1 2">
    <name type="scientific">Diphasiastrum complanatum</name>
    <name type="common">Issler's clubmoss</name>
    <name type="synonym">Lycopodium complanatum</name>
    <dbReference type="NCBI Taxonomy" id="34168"/>
    <lineage>
        <taxon>Eukaryota</taxon>
        <taxon>Viridiplantae</taxon>
        <taxon>Streptophyta</taxon>
        <taxon>Embryophyta</taxon>
        <taxon>Tracheophyta</taxon>
        <taxon>Lycopodiopsida</taxon>
        <taxon>Lycopodiales</taxon>
        <taxon>Lycopodiaceae</taxon>
        <taxon>Lycopodioideae</taxon>
        <taxon>Diphasiastrum</taxon>
    </lineage>
</organism>
<gene>
    <name evidence="1" type="ORF">O6H91_06G096500</name>
</gene>
<evidence type="ECO:0000313" key="2">
    <source>
        <dbReference type="Proteomes" id="UP001162992"/>
    </source>
</evidence>
<evidence type="ECO:0000313" key="1">
    <source>
        <dbReference type="EMBL" id="KAJ7553400.1"/>
    </source>
</evidence>
<comment type="caution">
    <text evidence="1">The sequence shown here is derived from an EMBL/GenBank/DDBJ whole genome shotgun (WGS) entry which is preliminary data.</text>
</comment>
<reference evidence="2" key="1">
    <citation type="journal article" date="2024" name="Proc. Natl. Acad. Sci. U.S.A.">
        <title>Extraordinary preservation of gene collinearity over three hundred million years revealed in homosporous lycophytes.</title>
        <authorList>
            <person name="Li C."/>
            <person name="Wickell D."/>
            <person name="Kuo L.Y."/>
            <person name="Chen X."/>
            <person name="Nie B."/>
            <person name="Liao X."/>
            <person name="Peng D."/>
            <person name="Ji J."/>
            <person name="Jenkins J."/>
            <person name="Williams M."/>
            <person name="Shu S."/>
            <person name="Plott C."/>
            <person name="Barry K."/>
            <person name="Rajasekar S."/>
            <person name="Grimwood J."/>
            <person name="Han X."/>
            <person name="Sun S."/>
            <person name="Hou Z."/>
            <person name="He W."/>
            <person name="Dai G."/>
            <person name="Sun C."/>
            <person name="Schmutz J."/>
            <person name="Leebens-Mack J.H."/>
            <person name="Li F.W."/>
            <person name="Wang L."/>
        </authorList>
    </citation>
    <scope>NUCLEOTIDE SEQUENCE [LARGE SCALE GENOMIC DNA]</scope>
    <source>
        <strain evidence="2">cv. PW_Plant_1</strain>
    </source>
</reference>
<sequence>MVGLSQWLITWRLVLVRPEKSASSCQESKAGYSIQEGAVCVDACRKVCFPRVRGLCVGHNDVMVCDGQPVITHEERYSGGGIPLEMLLWGESPRAAVPVKWRNCKGWIANSATKNSPTEMVNISIAEKSRWIAGTQMVADLKFMPFRSKFVGPNPHHEAEKLIPALLLAQFHGVKGSLYWFGSSDPTMLSRWSTGMIDAFSSVLKVLFLKAPAANQPPICFEDAILFSGLTNGGYIPSQATNNWLRHTVLKYCNIPEKNAERPLAIAVVLNRPNSTRFITNKRDVEAALERELRVPVEHATCGLGDFCSQVKVVAEADFFLTPHGSHNINFLFARPGATLLEAFPFLYHIDWFHNNIHAARLQHHEIYGTWPIQDRMLSLRMWVYAFMYTWKTCFFTRQCMNYSKNQPIHVDIQQLRLLLVSLKASCRMIVPNSCCLLNTTSACY</sequence>
<keyword evidence="2" id="KW-1185">Reference proteome</keyword>
<proteinExistence type="predicted"/>
<name>A0ACC2DGZ3_DIPCM</name>
<dbReference type="EMBL" id="CM055097">
    <property type="protein sequence ID" value="KAJ7553400.1"/>
    <property type="molecule type" value="Genomic_DNA"/>
</dbReference>
<dbReference type="Proteomes" id="UP001162992">
    <property type="component" value="Chromosome 6"/>
</dbReference>
<accession>A0ACC2DGZ3</accession>
<protein>
    <submittedName>
        <fullName evidence="1">Uncharacterized protein</fullName>
    </submittedName>
</protein>